<dbReference type="InterPro" id="IPR020846">
    <property type="entry name" value="MFS_dom"/>
</dbReference>
<name>A0A5J4N9L4_9TREM</name>
<dbReference type="PANTHER" id="PTHR43184">
    <property type="entry name" value="MAJOR FACILITATOR SUPERFAMILY TRANSPORTER 16, ISOFORM B"/>
    <property type="match status" value="1"/>
</dbReference>
<keyword evidence="4 6" id="KW-0472">Membrane</keyword>
<feature type="transmembrane region" description="Helical" evidence="6">
    <location>
        <begin position="12"/>
        <end position="31"/>
    </location>
</feature>
<evidence type="ECO:0000256" key="5">
    <source>
        <dbReference type="SAM" id="MobiDB-lite"/>
    </source>
</evidence>
<dbReference type="SUPFAM" id="SSF103473">
    <property type="entry name" value="MFS general substrate transporter"/>
    <property type="match status" value="1"/>
</dbReference>
<evidence type="ECO:0000256" key="2">
    <source>
        <dbReference type="ARBA" id="ARBA00022692"/>
    </source>
</evidence>
<keyword evidence="3 6" id="KW-1133">Transmembrane helix</keyword>
<dbReference type="InterPro" id="IPR011701">
    <property type="entry name" value="MFS"/>
</dbReference>
<proteinExistence type="predicted"/>
<dbReference type="PROSITE" id="PS50850">
    <property type="entry name" value="MFS"/>
    <property type="match status" value="1"/>
</dbReference>
<dbReference type="InterPro" id="IPR036259">
    <property type="entry name" value="MFS_trans_sf"/>
</dbReference>
<comment type="subcellular location">
    <subcellularLocation>
        <location evidence="1">Membrane</location>
        <topology evidence="1">Multi-pass membrane protein</topology>
    </subcellularLocation>
</comment>
<evidence type="ECO:0000313" key="8">
    <source>
        <dbReference type="EMBL" id="KAA3672265.1"/>
    </source>
</evidence>
<feature type="transmembrane region" description="Helical" evidence="6">
    <location>
        <begin position="170"/>
        <end position="188"/>
    </location>
</feature>
<evidence type="ECO:0000259" key="7">
    <source>
        <dbReference type="PROSITE" id="PS50850"/>
    </source>
</evidence>
<comment type="caution">
    <text evidence="8">The sequence shown here is derived from an EMBL/GenBank/DDBJ whole genome shotgun (WGS) entry which is preliminary data.</text>
</comment>
<feature type="compositionally biased region" description="Polar residues" evidence="5">
    <location>
        <begin position="78"/>
        <end position="89"/>
    </location>
</feature>
<dbReference type="AlphaFoldDB" id="A0A5J4N9L4"/>
<feature type="domain" description="Major facilitator superfamily (MFS) profile" evidence="7">
    <location>
        <begin position="1"/>
        <end position="61"/>
    </location>
</feature>
<dbReference type="Pfam" id="PF07690">
    <property type="entry name" value="MFS_1"/>
    <property type="match status" value="1"/>
</dbReference>
<dbReference type="PANTHER" id="PTHR43184:SF12">
    <property type="entry name" value="SUGAR PHOSPHATE EXCHANGER 3"/>
    <property type="match status" value="1"/>
</dbReference>
<dbReference type="GO" id="GO:0016020">
    <property type="term" value="C:membrane"/>
    <property type="evidence" value="ECO:0007669"/>
    <property type="project" value="UniProtKB-SubCell"/>
</dbReference>
<dbReference type="GO" id="GO:0022857">
    <property type="term" value="F:transmembrane transporter activity"/>
    <property type="evidence" value="ECO:0007669"/>
    <property type="project" value="InterPro"/>
</dbReference>
<keyword evidence="2 6" id="KW-0812">Transmembrane</keyword>
<organism evidence="8 9">
    <name type="scientific">Paragonimus westermani</name>
    <dbReference type="NCBI Taxonomy" id="34504"/>
    <lineage>
        <taxon>Eukaryota</taxon>
        <taxon>Metazoa</taxon>
        <taxon>Spiralia</taxon>
        <taxon>Lophotrochozoa</taxon>
        <taxon>Platyhelminthes</taxon>
        <taxon>Trematoda</taxon>
        <taxon>Digenea</taxon>
        <taxon>Plagiorchiida</taxon>
        <taxon>Troglotremata</taxon>
        <taxon>Troglotrematidae</taxon>
        <taxon>Paragonimus</taxon>
    </lineage>
</organism>
<protein>
    <submittedName>
        <fullName evidence="8">MFS transporter, OPA family, solute carrier family 37, member 1/2</fullName>
    </submittedName>
</protein>
<feature type="region of interest" description="Disordered" evidence="5">
    <location>
        <begin position="70"/>
        <end position="89"/>
    </location>
</feature>
<evidence type="ECO:0000256" key="1">
    <source>
        <dbReference type="ARBA" id="ARBA00004141"/>
    </source>
</evidence>
<evidence type="ECO:0000256" key="3">
    <source>
        <dbReference type="ARBA" id="ARBA00022989"/>
    </source>
</evidence>
<reference evidence="8 9" key="1">
    <citation type="journal article" date="2019" name="Gigascience">
        <title>Whole-genome sequence of the oriental lung fluke Paragonimus westermani.</title>
        <authorList>
            <person name="Oey H."/>
            <person name="Zakrzewski M."/>
            <person name="Narain K."/>
            <person name="Devi K.R."/>
            <person name="Agatsuma T."/>
            <person name="Nawaratna S."/>
            <person name="Gobert G.N."/>
            <person name="Jones M.K."/>
            <person name="Ragan M.A."/>
            <person name="McManus D.P."/>
            <person name="Krause L."/>
        </authorList>
    </citation>
    <scope>NUCLEOTIDE SEQUENCE [LARGE SCALE GENOMIC DNA]</scope>
    <source>
        <strain evidence="8 9">IND2009</strain>
    </source>
</reference>
<feature type="transmembrane region" description="Helical" evidence="6">
    <location>
        <begin position="129"/>
        <end position="150"/>
    </location>
</feature>
<dbReference type="Proteomes" id="UP000324629">
    <property type="component" value="Unassembled WGS sequence"/>
</dbReference>
<gene>
    <name evidence="8" type="ORF">DEA37_0007854</name>
</gene>
<dbReference type="EMBL" id="QNGE01005122">
    <property type="protein sequence ID" value="KAA3672265.1"/>
    <property type="molecule type" value="Genomic_DNA"/>
</dbReference>
<accession>A0A5J4N9L4</accession>
<evidence type="ECO:0000256" key="4">
    <source>
        <dbReference type="ARBA" id="ARBA00023136"/>
    </source>
</evidence>
<evidence type="ECO:0000313" key="9">
    <source>
        <dbReference type="Proteomes" id="UP000324629"/>
    </source>
</evidence>
<keyword evidence="9" id="KW-1185">Reference proteome</keyword>
<evidence type="ECO:0000256" key="6">
    <source>
        <dbReference type="SAM" id="Phobius"/>
    </source>
</evidence>
<dbReference type="Gene3D" id="1.20.1250.20">
    <property type="entry name" value="MFS general substrate transporter like domains"/>
    <property type="match status" value="2"/>
</dbReference>
<sequence>MVLRRGFVMGLWNAHTSVGNIMGSLVAGYYVESSWGAAFIMPGLLIMMGGTLVFFTLIERPEDVQLQKCDGKSPHMGSPNNRMSSSRTLSESCVGKWSSTERLDRDALLPEQPTGRAITFWEALCLPNVLAYSILLFFAKLISYTFLYWLPNYISVVDKGRLTAERAAQLSVVFDLGGILGGMLAGLLSDSKIHTRGLPHLTFTTEVSRNDSVSNITVALAEEHRPLLAAPLPEHHSSFSPLLFEDLCD</sequence>
<feature type="transmembrane region" description="Helical" evidence="6">
    <location>
        <begin position="37"/>
        <end position="58"/>
    </location>
</feature>